<evidence type="ECO:0000259" key="7">
    <source>
        <dbReference type="PROSITE" id="PS50090"/>
    </source>
</evidence>
<evidence type="ECO:0000256" key="3">
    <source>
        <dbReference type="ARBA" id="ARBA00023015"/>
    </source>
</evidence>
<accession>A0AAV8PYG2</accession>
<dbReference type="GO" id="GO:0003677">
    <property type="term" value="F:DNA binding"/>
    <property type="evidence" value="ECO:0007669"/>
    <property type="project" value="UniProtKB-KW"/>
</dbReference>
<protein>
    <submittedName>
        <fullName evidence="9">Uncharacterized protein</fullName>
    </submittedName>
</protein>
<dbReference type="SMART" id="SM00717">
    <property type="entry name" value="SANT"/>
    <property type="match status" value="2"/>
</dbReference>
<keyword evidence="5" id="KW-0804">Transcription</keyword>
<name>A0AAV8PYG2_ENSVE</name>
<dbReference type="PANTHER" id="PTHR47997">
    <property type="entry name" value="MYB DOMAIN PROTEIN 55"/>
    <property type="match status" value="1"/>
</dbReference>
<dbReference type="PROSITE" id="PS51294">
    <property type="entry name" value="HTH_MYB"/>
    <property type="match status" value="2"/>
</dbReference>
<keyword evidence="6" id="KW-0539">Nucleus</keyword>
<dbReference type="AlphaFoldDB" id="A0AAV8PYG2"/>
<keyword evidence="2" id="KW-0677">Repeat</keyword>
<dbReference type="EMBL" id="JAQQAF010000009">
    <property type="protein sequence ID" value="KAJ8460167.1"/>
    <property type="molecule type" value="Genomic_DNA"/>
</dbReference>
<dbReference type="InterPro" id="IPR001005">
    <property type="entry name" value="SANT/Myb"/>
</dbReference>
<dbReference type="Gene3D" id="1.10.10.60">
    <property type="entry name" value="Homeodomain-like"/>
    <property type="match status" value="2"/>
</dbReference>
<evidence type="ECO:0000313" key="9">
    <source>
        <dbReference type="EMBL" id="KAJ8460167.1"/>
    </source>
</evidence>
<dbReference type="Pfam" id="PF00249">
    <property type="entry name" value="Myb_DNA-binding"/>
    <property type="match status" value="2"/>
</dbReference>
<feature type="domain" description="Myb-like" evidence="7">
    <location>
        <begin position="8"/>
        <end position="60"/>
    </location>
</feature>
<dbReference type="PANTHER" id="PTHR47997:SF76">
    <property type="entry name" value="OS07G0497500 PROTEIN"/>
    <property type="match status" value="1"/>
</dbReference>
<dbReference type="FunFam" id="1.10.10.60:FF:000140">
    <property type="entry name" value="Myb transcription factor"/>
    <property type="match status" value="1"/>
</dbReference>
<comment type="subcellular location">
    <subcellularLocation>
        <location evidence="1">Nucleus</location>
    </subcellularLocation>
</comment>
<organism evidence="9 10">
    <name type="scientific">Ensete ventricosum</name>
    <name type="common">Abyssinian banana</name>
    <name type="synonym">Musa ensete</name>
    <dbReference type="NCBI Taxonomy" id="4639"/>
    <lineage>
        <taxon>Eukaryota</taxon>
        <taxon>Viridiplantae</taxon>
        <taxon>Streptophyta</taxon>
        <taxon>Embryophyta</taxon>
        <taxon>Tracheophyta</taxon>
        <taxon>Spermatophyta</taxon>
        <taxon>Magnoliopsida</taxon>
        <taxon>Liliopsida</taxon>
        <taxon>Zingiberales</taxon>
        <taxon>Musaceae</taxon>
        <taxon>Ensete</taxon>
    </lineage>
</organism>
<feature type="domain" description="HTH myb-type" evidence="8">
    <location>
        <begin position="8"/>
        <end position="64"/>
    </location>
</feature>
<keyword evidence="3" id="KW-0805">Transcription regulation</keyword>
<reference evidence="9 10" key="1">
    <citation type="submission" date="2022-12" db="EMBL/GenBank/DDBJ databases">
        <title>Chromosome-scale assembly of the Ensete ventricosum genome.</title>
        <authorList>
            <person name="Dussert Y."/>
            <person name="Stocks J."/>
            <person name="Wendawek A."/>
            <person name="Woldeyes F."/>
            <person name="Nichols R.A."/>
            <person name="Borrell J.S."/>
        </authorList>
    </citation>
    <scope>NUCLEOTIDE SEQUENCE [LARGE SCALE GENOMIC DNA]</scope>
    <source>
        <strain evidence="10">cv. Maze</strain>
        <tissue evidence="9">Seeds</tissue>
    </source>
</reference>
<evidence type="ECO:0000313" key="10">
    <source>
        <dbReference type="Proteomes" id="UP001222027"/>
    </source>
</evidence>
<sequence>MGHHCCSKQKVRRGLWSPEEDEKLIQYITSHGHSCWSTVAKEAGLQRCGKSCRLRWINYLRPDLKRGSFSAGEERIVIDVHRILGNKWAQIAKHLPGRTDNEVKNFWNSCVKKKLIAQGLDPKTHNLIPAAARSNGANSAEPPRFRYTQTSTCTPFTISSSIKSFDDMNNSMDMNPPPPFHETAAPVSNFQYQDIHVLMSFKDQNCFSSSTSSLDHSNIASSSFHQPGFVDDCTWDSTVEPLQALKQIEVGHEQGVDQLQVQPSVCKMFFNEANKKGSVMEIYDGNSGGGATFDLEMLENAWLPCGELSGGSFMDQLQWDYWV</sequence>
<feature type="domain" description="HTH myb-type" evidence="8">
    <location>
        <begin position="65"/>
        <end position="115"/>
    </location>
</feature>
<dbReference type="PROSITE" id="PS50090">
    <property type="entry name" value="MYB_LIKE"/>
    <property type="match status" value="2"/>
</dbReference>
<evidence type="ECO:0000256" key="1">
    <source>
        <dbReference type="ARBA" id="ARBA00004123"/>
    </source>
</evidence>
<feature type="domain" description="Myb-like" evidence="7">
    <location>
        <begin position="61"/>
        <end position="111"/>
    </location>
</feature>
<dbReference type="FunFam" id="1.10.10.60:FF:000185">
    <property type="entry name" value="MYB transcription factor"/>
    <property type="match status" value="1"/>
</dbReference>
<dbReference type="CDD" id="cd00167">
    <property type="entry name" value="SANT"/>
    <property type="match status" value="2"/>
</dbReference>
<dbReference type="SUPFAM" id="SSF46689">
    <property type="entry name" value="Homeodomain-like"/>
    <property type="match status" value="1"/>
</dbReference>
<keyword evidence="4" id="KW-0238">DNA-binding</keyword>
<evidence type="ECO:0000259" key="8">
    <source>
        <dbReference type="PROSITE" id="PS51294"/>
    </source>
</evidence>
<comment type="caution">
    <text evidence="9">The sequence shown here is derived from an EMBL/GenBank/DDBJ whole genome shotgun (WGS) entry which is preliminary data.</text>
</comment>
<evidence type="ECO:0000256" key="4">
    <source>
        <dbReference type="ARBA" id="ARBA00023125"/>
    </source>
</evidence>
<dbReference type="InterPro" id="IPR017930">
    <property type="entry name" value="Myb_dom"/>
</dbReference>
<gene>
    <name evidence="9" type="ORF">OPV22_033093</name>
</gene>
<evidence type="ECO:0000256" key="6">
    <source>
        <dbReference type="ARBA" id="ARBA00023242"/>
    </source>
</evidence>
<evidence type="ECO:0000256" key="2">
    <source>
        <dbReference type="ARBA" id="ARBA00022737"/>
    </source>
</evidence>
<dbReference type="Proteomes" id="UP001222027">
    <property type="component" value="Unassembled WGS sequence"/>
</dbReference>
<dbReference type="GO" id="GO:0005634">
    <property type="term" value="C:nucleus"/>
    <property type="evidence" value="ECO:0007669"/>
    <property type="project" value="UniProtKB-SubCell"/>
</dbReference>
<dbReference type="InterPro" id="IPR009057">
    <property type="entry name" value="Homeodomain-like_sf"/>
</dbReference>
<evidence type="ECO:0000256" key="5">
    <source>
        <dbReference type="ARBA" id="ARBA00023163"/>
    </source>
</evidence>
<dbReference type="InterPro" id="IPR051953">
    <property type="entry name" value="Plant_SW-associated_TFs"/>
</dbReference>
<proteinExistence type="predicted"/>
<keyword evidence="10" id="KW-1185">Reference proteome</keyword>